<comment type="caution">
    <text evidence="7">The sequence shown here is derived from an EMBL/GenBank/DDBJ whole genome shotgun (WGS) entry which is preliminary data.</text>
</comment>
<evidence type="ECO:0000313" key="8">
    <source>
        <dbReference type="Proteomes" id="UP001155483"/>
    </source>
</evidence>
<dbReference type="GO" id="GO:0006352">
    <property type="term" value="P:DNA-templated transcription initiation"/>
    <property type="evidence" value="ECO:0007669"/>
    <property type="project" value="InterPro"/>
</dbReference>
<reference evidence="7" key="2">
    <citation type="submission" date="2023-04" db="EMBL/GenBank/DDBJ databases">
        <title>Paracnuella aquatica gen. nov., sp. nov., a member of the family Chitinophagaceae isolated from a hot spring.</title>
        <authorList>
            <person name="Wang C."/>
        </authorList>
    </citation>
    <scope>NUCLEOTIDE SEQUENCE</scope>
    <source>
        <strain evidence="7">LB-8</strain>
    </source>
</reference>
<dbReference type="SUPFAM" id="SSF88659">
    <property type="entry name" value="Sigma3 and sigma4 domains of RNA polymerase sigma factors"/>
    <property type="match status" value="1"/>
</dbReference>
<evidence type="ECO:0000256" key="3">
    <source>
        <dbReference type="ARBA" id="ARBA00023082"/>
    </source>
</evidence>
<dbReference type="InterPro" id="IPR014284">
    <property type="entry name" value="RNA_pol_sigma-70_dom"/>
</dbReference>
<dbReference type="Pfam" id="PF04542">
    <property type="entry name" value="Sigma70_r2"/>
    <property type="match status" value="1"/>
</dbReference>
<dbReference type="PANTHER" id="PTHR43133:SF46">
    <property type="entry name" value="RNA POLYMERASE SIGMA-70 FACTOR ECF SUBFAMILY"/>
    <property type="match status" value="1"/>
</dbReference>
<dbReference type="InterPro" id="IPR014327">
    <property type="entry name" value="RNA_pol_sigma70_bacteroid"/>
</dbReference>
<dbReference type="Pfam" id="PF08281">
    <property type="entry name" value="Sigma70_r4_2"/>
    <property type="match status" value="1"/>
</dbReference>
<reference evidence="7" key="1">
    <citation type="submission" date="2022-09" db="EMBL/GenBank/DDBJ databases">
        <authorList>
            <person name="Yuan C."/>
            <person name="Ke Z."/>
        </authorList>
    </citation>
    <scope>NUCLEOTIDE SEQUENCE</scope>
    <source>
        <strain evidence="7">LB-8</strain>
    </source>
</reference>
<dbReference type="GO" id="GO:0003677">
    <property type="term" value="F:DNA binding"/>
    <property type="evidence" value="ECO:0007669"/>
    <property type="project" value="InterPro"/>
</dbReference>
<evidence type="ECO:0000256" key="2">
    <source>
        <dbReference type="ARBA" id="ARBA00023015"/>
    </source>
</evidence>
<dbReference type="GO" id="GO:0016987">
    <property type="term" value="F:sigma factor activity"/>
    <property type="evidence" value="ECO:0007669"/>
    <property type="project" value="UniProtKB-KW"/>
</dbReference>
<dbReference type="AlphaFoldDB" id="A0A9X2XMU7"/>
<evidence type="ECO:0000259" key="5">
    <source>
        <dbReference type="Pfam" id="PF04542"/>
    </source>
</evidence>
<dbReference type="Gene3D" id="1.10.10.10">
    <property type="entry name" value="Winged helix-like DNA-binding domain superfamily/Winged helix DNA-binding domain"/>
    <property type="match status" value="1"/>
</dbReference>
<feature type="domain" description="RNA polymerase sigma factor 70 region 4 type 2" evidence="6">
    <location>
        <begin position="125"/>
        <end position="173"/>
    </location>
</feature>
<name>A0A9X2XMU7_9BACT</name>
<dbReference type="InterPro" id="IPR039425">
    <property type="entry name" value="RNA_pol_sigma-70-like"/>
</dbReference>
<dbReference type="InterPro" id="IPR013324">
    <property type="entry name" value="RNA_pol_sigma_r3/r4-like"/>
</dbReference>
<sequence>MDKNALSDDRLLLQQIAEGHEKAFAVLVSRYWNNIYGQALTYLKSSHQAQDIVQEVFIKIWEKRETLPQIERFDSFLFITARNHIISELRKKLANPLDPDVVDVYKEERVVPDQQLSFKQLQQHLKTAVELLPQQQKTAFLLSRDEGLSYEAIAAQMNLSRETVKKHIGRSLNFLRTYMRTHAEVNLTIFFIILLNSVKF</sequence>
<keyword evidence="4" id="KW-0804">Transcription</keyword>
<keyword evidence="8" id="KW-1185">Reference proteome</keyword>
<dbReference type="RefSeq" id="WP_279295422.1">
    <property type="nucleotide sequence ID" value="NZ_JAOTIF010000001.1"/>
</dbReference>
<dbReference type="Proteomes" id="UP001155483">
    <property type="component" value="Unassembled WGS sequence"/>
</dbReference>
<comment type="similarity">
    <text evidence="1">Belongs to the sigma-70 factor family. ECF subfamily.</text>
</comment>
<dbReference type="InterPro" id="IPR013325">
    <property type="entry name" value="RNA_pol_sigma_r2"/>
</dbReference>
<dbReference type="NCBIfam" id="TIGR02985">
    <property type="entry name" value="Sig70_bacteroi1"/>
    <property type="match status" value="1"/>
</dbReference>
<feature type="domain" description="RNA polymerase sigma-70 region 2" evidence="5">
    <location>
        <begin position="27"/>
        <end position="92"/>
    </location>
</feature>
<dbReference type="NCBIfam" id="TIGR02937">
    <property type="entry name" value="sigma70-ECF"/>
    <property type="match status" value="1"/>
</dbReference>
<dbReference type="CDD" id="cd06171">
    <property type="entry name" value="Sigma70_r4"/>
    <property type="match status" value="1"/>
</dbReference>
<dbReference type="InterPro" id="IPR007627">
    <property type="entry name" value="RNA_pol_sigma70_r2"/>
</dbReference>
<dbReference type="InterPro" id="IPR036388">
    <property type="entry name" value="WH-like_DNA-bd_sf"/>
</dbReference>
<protein>
    <submittedName>
        <fullName evidence="7">RNA polymerase sigma-70 factor</fullName>
    </submittedName>
</protein>
<dbReference type="SUPFAM" id="SSF88946">
    <property type="entry name" value="Sigma2 domain of RNA polymerase sigma factors"/>
    <property type="match status" value="1"/>
</dbReference>
<evidence type="ECO:0000256" key="1">
    <source>
        <dbReference type="ARBA" id="ARBA00010641"/>
    </source>
</evidence>
<accession>A0A9X2XMU7</accession>
<dbReference type="PANTHER" id="PTHR43133">
    <property type="entry name" value="RNA POLYMERASE ECF-TYPE SIGMA FACTO"/>
    <property type="match status" value="1"/>
</dbReference>
<proteinExistence type="inferred from homology"/>
<dbReference type="EMBL" id="JAOTIF010000001">
    <property type="protein sequence ID" value="MCU7547978.1"/>
    <property type="molecule type" value="Genomic_DNA"/>
</dbReference>
<dbReference type="Gene3D" id="1.10.1740.10">
    <property type="match status" value="1"/>
</dbReference>
<dbReference type="InterPro" id="IPR013249">
    <property type="entry name" value="RNA_pol_sigma70_r4_t2"/>
</dbReference>
<keyword evidence="2" id="KW-0805">Transcription regulation</keyword>
<gene>
    <name evidence="7" type="ORF">OCK74_02580</name>
</gene>
<evidence type="ECO:0000259" key="6">
    <source>
        <dbReference type="Pfam" id="PF08281"/>
    </source>
</evidence>
<evidence type="ECO:0000313" key="7">
    <source>
        <dbReference type="EMBL" id="MCU7547978.1"/>
    </source>
</evidence>
<organism evidence="7 8">
    <name type="scientific">Paraflavisolibacter caeni</name>
    <dbReference type="NCBI Taxonomy" id="2982496"/>
    <lineage>
        <taxon>Bacteria</taxon>
        <taxon>Pseudomonadati</taxon>
        <taxon>Bacteroidota</taxon>
        <taxon>Chitinophagia</taxon>
        <taxon>Chitinophagales</taxon>
        <taxon>Chitinophagaceae</taxon>
        <taxon>Paraflavisolibacter</taxon>
    </lineage>
</organism>
<evidence type="ECO:0000256" key="4">
    <source>
        <dbReference type="ARBA" id="ARBA00023163"/>
    </source>
</evidence>
<keyword evidence="3" id="KW-0731">Sigma factor</keyword>